<reference evidence="3 4" key="1">
    <citation type="journal article" date="2010" name="Proc. Natl. Acad. Sci. U.S.A.">
        <title>Insights into evolution of multicellular fungi from the assembled chromosomes of the mushroom Coprinopsis cinerea (Coprinus cinereus).</title>
        <authorList>
            <person name="Stajich J.E."/>
            <person name="Wilke S.K."/>
            <person name="Ahren D."/>
            <person name="Au C.H."/>
            <person name="Birren B.W."/>
            <person name="Borodovsky M."/>
            <person name="Burns C."/>
            <person name="Canback B."/>
            <person name="Casselton L.A."/>
            <person name="Cheng C.K."/>
            <person name="Deng J."/>
            <person name="Dietrich F.S."/>
            <person name="Fargo D.C."/>
            <person name="Farman M.L."/>
            <person name="Gathman A.C."/>
            <person name="Goldberg J."/>
            <person name="Guigo R."/>
            <person name="Hoegger P.J."/>
            <person name="Hooker J.B."/>
            <person name="Huggins A."/>
            <person name="James T.Y."/>
            <person name="Kamada T."/>
            <person name="Kilaru S."/>
            <person name="Kodira C."/>
            <person name="Kues U."/>
            <person name="Kupfer D."/>
            <person name="Kwan H.S."/>
            <person name="Lomsadze A."/>
            <person name="Li W."/>
            <person name="Lilly W.W."/>
            <person name="Ma L.J."/>
            <person name="Mackey A.J."/>
            <person name="Manning G."/>
            <person name="Martin F."/>
            <person name="Muraguchi H."/>
            <person name="Natvig D.O."/>
            <person name="Palmerini H."/>
            <person name="Ramesh M.A."/>
            <person name="Rehmeyer C.J."/>
            <person name="Roe B.A."/>
            <person name="Shenoy N."/>
            <person name="Stanke M."/>
            <person name="Ter-Hovhannisyan V."/>
            <person name="Tunlid A."/>
            <person name="Velagapudi R."/>
            <person name="Vision T.J."/>
            <person name="Zeng Q."/>
            <person name="Zolan M.E."/>
            <person name="Pukkila P.J."/>
        </authorList>
    </citation>
    <scope>NUCLEOTIDE SEQUENCE [LARGE SCALE GENOMIC DNA]</scope>
    <source>
        <strain evidence="4">Okayama-7 / 130 / ATCC MYA-4618 / FGSC 9003</strain>
    </source>
</reference>
<dbReference type="InParanoid" id="D6RKF2"/>
<keyword evidence="1" id="KW-0812">Transmembrane</keyword>
<name>D6RKF2_COPC7</name>
<comment type="caution">
    <text evidence="3">The sequence shown here is derived from an EMBL/GenBank/DDBJ whole genome shotgun (WGS) entry which is preliminary data.</text>
</comment>
<dbReference type="AlphaFoldDB" id="D6RKF2"/>
<gene>
    <name evidence="3" type="ORF">CC1G_13827</name>
</gene>
<dbReference type="Pfam" id="PF20151">
    <property type="entry name" value="DUF6533"/>
    <property type="match status" value="1"/>
</dbReference>
<feature type="transmembrane region" description="Helical" evidence="1">
    <location>
        <begin position="215"/>
        <end position="235"/>
    </location>
</feature>
<evidence type="ECO:0000256" key="1">
    <source>
        <dbReference type="SAM" id="Phobius"/>
    </source>
</evidence>
<evidence type="ECO:0000313" key="3">
    <source>
        <dbReference type="EMBL" id="EFI28298.1"/>
    </source>
</evidence>
<feature type="transmembrane region" description="Helical" evidence="1">
    <location>
        <begin position="88"/>
        <end position="112"/>
    </location>
</feature>
<dbReference type="OMA" id="NIHHEIR"/>
<dbReference type="OrthoDB" id="3341843at2759"/>
<evidence type="ECO:0000259" key="2">
    <source>
        <dbReference type="Pfam" id="PF20151"/>
    </source>
</evidence>
<feature type="transmembrane region" description="Helical" evidence="1">
    <location>
        <begin position="124"/>
        <end position="151"/>
    </location>
</feature>
<keyword evidence="4" id="KW-1185">Reference proteome</keyword>
<dbReference type="InterPro" id="IPR045340">
    <property type="entry name" value="DUF6533"/>
</dbReference>
<sequence>MDDYVYQRLVAQVVSSRYTNYCNVASLTVLILEYMQTFDLERSLIWPIKWNHVKLIYVINRYLPFPVVVALVYYNVAPPIFSERACKYLFSVPSMGIAVCILIADALLYIRLYALSGRTRPVKFFLLANVTLVVVVALTFFALYLAAGRFIQSPAPELAGCFGATSGAGKYVMICYATLLYSAIVTMGLSIWYGLKMYWSSRESHLIKVLYRDGAFYFITIAVMSIANGIFSIGAPARYRFLLAVPQAVMHNILATRMILHLRETARSEMGFSSDVVNHSYGFHATISRRKSGDNGRSTLGLDTCDDSGERTISWHDTPSR</sequence>
<dbReference type="GeneID" id="6016174"/>
<protein>
    <recommendedName>
        <fullName evidence="2">DUF6533 domain-containing protein</fullName>
    </recommendedName>
</protein>
<dbReference type="HOGENOM" id="CLU_035509_11_3_1"/>
<proteinExistence type="predicted"/>
<accession>D6RKF2</accession>
<keyword evidence="1" id="KW-1133">Transmembrane helix</keyword>
<dbReference type="RefSeq" id="XP_002911792.1">
    <property type="nucleotide sequence ID" value="XM_002911746.1"/>
</dbReference>
<feature type="transmembrane region" description="Helical" evidence="1">
    <location>
        <begin position="171"/>
        <end position="195"/>
    </location>
</feature>
<dbReference type="VEuPathDB" id="FungiDB:CC1G_13827"/>
<evidence type="ECO:0000313" key="4">
    <source>
        <dbReference type="Proteomes" id="UP000001861"/>
    </source>
</evidence>
<keyword evidence="1" id="KW-0472">Membrane</keyword>
<dbReference type="EMBL" id="AACS02000002">
    <property type="protein sequence ID" value="EFI28298.1"/>
    <property type="molecule type" value="Genomic_DNA"/>
</dbReference>
<dbReference type="Proteomes" id="UP000001861">
    <property type="component" value="Unassembled WGS sequence"/>
</dbReference>
<feature type="domain" description="DUF6533" evidence="2">
    <location>
        <begin position="21"/>
        <end position="65"/>
    </location>
</feature>
<dbReference type="KEGG" id="cci:CC1G_13827"/>
<feature type="transmembrane region" description="Helical" evidence="1">
    <location>
        <begin position="55"/>
        <end position="76"/>
    </location>
</feature>
<organism evidence="3 4">
    <name type="scientific">Coprinopsis cinerea (strain Okayama-7 / 130 / ATCC MYA-4618 / FGSC 9003)</name>
    <name type="common">Inky cap fungus</name>
    <name type="synonym">Hormographiella aspergillata</name>
    <dbReference type="NCBI Taxonomy" id="240176"/>
    <lineage>
        <taxon>Eukaryota</taxon>
        <taxon>Fungi</taxon>
        <taxon>Dikarya</taxon>
        <taxon>Basidiomycota</taxon>
        <taxon>Agaricomycotina</taxon>
        <taxon>Agaricomycetes</taxon>
        <taxon>Agaricomycetidae</taxon>
        <taxon>Agaricales</taxon>
        <taxon>Agaricineae</taxon>
        <taxon>Psathyrellaceae</taxon>
        <taxon>Coprinopsis</taxon>
    </lineage>
</organism>